<protein>
    <submittedName>
        <fullName evidence="2">Uncharacterized protein</fullName>
    </submittedName>
</protein>
<name>A0A8H3VGU0_VENIN</name>
<evidence type="ECO:0000313" key="2">
    <source>
        <dbReference type="EMBL" id="KAE9987232.1"/>
    </source>
</evidence>
<organism evidence="2 3">
    <name type="scientific">Venturia inaequalis</name>
    <name type="common">Apple scab fungus</name>
    <dbReference type="NCBI Taxonomy" id="5025"/>
    <lineage>
        <taxon>Eukaryota</taxon>
        <taxon>Fungi</taxon>
        <taxon>Dikarya</taxon>
        <taxon>Ascomycota</taxon>
        <taxon>Pezizomycotina</taxon>
        <taxon>Dothideomycetes</taxon>
        <taxon>Pleosporomycetidae</taxon>
        <taxon>Venturiales</taxon>
        <taxon>Venturiaceae</taxon>
        <taxon>Venturia</taxon>
    </lineage>
</organism>
<feature type="compositionally biased region" description="Gly residues" evidence="1">
    <location>
        <begin position="36"/>
        <end position="46"/>
    </location>
</feature>
<dbReference type="Proteomes" id="UP000447873">
    <property type="component" value="Unassembled WGS sequence"/>
</dbReference>
<feature type="compositionally biased region" description="Gly residues" evidence="1">
    <location>
        <begin position="14"/>
        <end position="29"/>
    </location>
</feature>
<reference evidence="2 3" key="1">
    <citation type="submission" date="2018-12" db="EMBL/GenBank/DDBJ databases">
        <title>Venturia inaequalis Genome Resource.</title>
        <authorList>
            <person name="Lichtner F.J."/>
        </authorList>
    </citation>
    <scope>NUCLEOTIDE SEQUENCE [LARGE SCALE GENOMIC DNA]</scope>
    <source>
        <strain evidence="2 3">120213</strain>
    </source>
</reference>
<evidence type="ECO:0000256" key="1">
    <source>
        <dbReference type="SAM" id="MobiDB-lite"/>
    </source>
</evidence>
<evidence type="ECO:0000313" key="3">
    <source>
        <dbReference type="Proteomes" id="UP000447873"/>
    </source>
</evidence>
<gene>
    <name evidence="2" type="ORF">EG328_003365</name>
</gene>
<dbReference type="AlphaFoldDB" id="A0A8H3VGU0"/>
<accession>A0A8H3VGU0</accession>
<comment type="caution">
    <text evidence="2">The sequence shown here is derived from an EMBL/GenBank/DDBJ whole genome shotgun (WGS) entry which is preliminary data.</text>
</comment>
<dbReference type="EMBL" id="WNWS01000020">
    <property type="protein sequence ID" value="KAE9987232.1"/>
    <property type="molecule type" value="Genomic_DNA"/>
</dbReference>
<feature type="region of interest" description="Disordered" evidence="1">
    <location>
        <begin position="1"/>
        <end position="55"/>
    </location>
</feature>
<proteinExistence type="predicted"/>
<feature type="compositionally biased region" description="Polar residues" evidence="1">
    <location>
        <begin position="1"/>
        <end position="11"/>
    </location>
</feature>
<sequence>MDNSGQGNANNVYRGGGFHARGGQRGGVHQGPSRGNRGGYRGGYRQRGGLHNGTHGYGAPYNNIGTSYTGAPHNVVPFNDSAFWNHINTTALNIGRVLNGGGHPGGIQAYAPVGTIQAGRGGWNGGGNRGRGQGYRNAGPIQAGRGGGFNVGRGDFFQSNKRSAYWASMDNDAKKVKLDQDLDYIQHRATKKETETAAQKMELDRELDGIREKAARKEPVTFFSLPREVRQQIIRDAYEDTVPVAVPTDLSTAMGRLHFRYWHERWFACHKASAPLTLTLAKVDDRMVNDVNFIMVKCALKRRALQTEWIERCKEAVANKRFAWLQISTSFLWRDACSAFWTEGASVRLWEPTGGFRERDLSEEKDHNADGLFSDT</sequence>